<dbReference type="KEGG" id="bad:BAD_1184"/>
<sequence length="343" mass="37790">MSLFGNLLTTYEMIQGASGQTPHSAEKDGDADAAKRALIPYGHTTLPVSLTVLVDANGCIRGVAKRKSTIIIPCTEESMGRTIKPVPHPLFDQLQYVDSGRSPEKTSMYLQQLAKWKGDDAKLEAVFKCVSEHSISEAAAHYGVELTDKDDKAGVCFEVQIGLEDSDLSNDVDIRNRWIAYLQRSQHRLGKDVFGEDLYTPTTNFPKKVVSSDANAKLLSANDSTNFTFRGRFSSKEQALLVDSASSQKINSTLRWLVNNHGTLTGNQAIVVWAIKRPEEKPVLNPQSGSFDFDDFLSPIADESKALHDDISDALNATNVQYAKIFSRVLRGYEGAEDLEDAQ</sequence>
<dbReference type="GeneID" id="92971037"/>
<reference evidence="1 2" key="1">
    <citation type="submission" date="2006-12" db="EMBL/GenBank/DDBJ databases">
        <title>Bifidobacterium adolescentis complete genome sequence.</title>
        <authorList>
            <person name="Suzuki T."/>
            <person name="Tsuda Y."/>
            <person name="Kanou N."/>
            <person name="Inoue T."/>
            <person name="Kumazaki K."/>
            <person name="Nagano S."/>
            <person name="Hirai S."/>
            <person name="Tanaka K."/>
            <person name="Watanabe K."/>
        </authorList>
    </citation>
    <scope>NUCLEOTIDE SEQUENCE [LARGE SCALE GENOMIC DNA]</scope>
    <source>
        <strain evidence="2">ATCC 15703 / DSM 20083 / NCTC 11814 / E194a</strain>
    </source>
</reference>
<name>A1A2N2_BIFAA</name>
<dbReference type="RefSeq" id="WP_011743509.1">
    <property type="nucleotide sequence ID" value="NC_008618.1"/>
</dbReference>
<dbReference type="Proteomes" id="UP000008702">
    <property type="component" value="Chromosome"/>
</dbReference>
<organism evidence="1 2">
    <name type="scientific">Bifidobacterium adolescentis (strain ATCC 15703 / DSM 20083 / NCTC 11814 / E194a)</name>
    <dbReference type="NCBI Taxonomy" id="367928"/>
    <lineage>
        <taxon>Bacteria</taxon>
        <taxon>Bacillati</taxon>
        <taxon>Actinomycetota</taxon>
        <taxon>Actinomycetes</taxon>
        <taxon>Bifidobacteriales</taxon>
        <taxon>Bifidobacteriaceae</taxon>
        <taxon>Bifidobacterium</taxon>
    </lineage>
</organism>
<accession>A1A2N2</accession>
<dbReference type="AlphaFoldDB" id="A1A2N2"/>
<proteinExistence type="predicted"/>
<protein>
    <submittedName>
        <fullName evidence="1">CRISPR-associated protein_CT1133</fullName>
    </submittedName>
</protein>
<evidence type="ECO:0000313" key="1">
    <source>
        <dbReference type="EMBL" id="BAF39965.1"/>
    </source>
</evidence>
<evidence type="ECO:0000313" key="2">
    <source>
        <dbReference type="Proteomes" id="UP000008702"/>
    </source>
</evidence>
<dbReference type="InterPro" id="IPR010144">
    <property type="entry name" value="CRISPR-assoc_prot_Csd1-typ"/>
</dbReference>
<dbReference type="HOGENOM" id="CLU_808134_0_0_11"/>
<dbReference type="STRING" id="367928.BAD_1184"/>
<gene>
    <name evidence="1" type="ordered locus">BAD_1184</name>
</gene>
<dbReference type="Pfam" id="PF09709">
    <property type="entry name" value="Cas_Csd1"/>
    <property type="match status" value="1"/>
</dbReference>
<keyword evidence="2" id="KW-1185">Reference proteome</keyword>
<dbReference type="EMBL" id="AP009256">
    <property type="protein sequence ID" value="BAF39965.1"/>
    <property type="molecule type" value="Genomic_DNA"/>
</dbReference>